<name>A0ABV9ERA5_9ACTN</name>
<evidence type="ECO:0000313" key="3">
    <source>
        <dbReference type="EMBL" id="MFC4592002.1"/>
    </source>
</evidence>
<dbReference type="Gene3D" id="3.90.1530.10">
    <property type="entry name" value="Conserved hypothetical protein from pyrococcus furiosus pfu- 392566-001, ParB domain"/>
    <property type="match status" value="1"/>
</dbReference>
<dbReference type="Proteomes" id="UP001595891">
    <property type="component" value="Unassembled WGS sequence"/>
</dbReference>
<evidence type="ECO:0000313" key="4">
    <source>
        <dbReference type="Proteomes" id="UP001595891"/>
    </source>
</evidence>
<dbReference type="EMBL" id="JBHSFN010000040">
    <property type="protein sequence ID" value="MFC4592002.1"/>
    <property type="molecule type" value="Genomic_DNA"/>
</dbReference>
<dbReference type="SMART" id="SM00470">
    <property type="entry name" value="ParB"/>
    <property type="match status" value="1"/>
</dbReference>
<evidence type="ECO:0000256" key="1">
    <source>
        <dbReference type="SAM" id="MobiDB-lite"/>
    </source>
</evidence>
<dbReference type="InterPro" id="IPR003115">
    <property type="entry name" value="ParB_N"/>
</dbReference>
<dbReference type="RefSeq" id="WP_262846548.1">
    <property type="nucleotide sequence ID" value="NZ_JANZYP010000048.1"/>
</dbReference>
<proteinExistence type="predicted"/>
<organism evidence="3 4">
    <name type="scientific">Sphaerisporangium corydalis</name>
    <dbReference type="NCBI Taxonomy" id="1441875"/>
    <lineage>
        <taxon>Bacteria</taxon>
        <taxon>Bacillati</taxon>
        <taxon>Actinomycetota</taxon>
        <taxon>Actinomycetes</taxon>
        <taxon>Streptosporangiales</taxon>
        <taxon>Streptosporangiaceae</taxon>
        <taxon>Sphaerisporangium</taxon>
    </lineage>
</organism>
<keyword evidence="4" id="KW-1185">Reference proteome</keyword>
<accession>A0ABV9ERA5</accession>
<comment type="caution">
    <text evidence="3">The sequence shown here is derived from an EMBL/GenBank/DDBJ whole genome shotgun (WGS) entry which is preliminary data.</text>
</comment>
<feature type="region of interest" description="Disordered" evidence="1">
    <location>
        <begin position="241"/>
        <end position="267"/>
    </location>
</feature>
<dbReference type="InterPro" id="IPR036086">
    <property type="entry name" value="ParB/Sulfiredoxin_sf"/>
</dbReference>
<evidence type="ECO:0000259" key="2">
    <source>
        <dbReference type="SMART" id="SM00470"/>
    </source>
</evidence>
<dbReference type="SUPFAM" id="SSF110849">
    <property type="entry name" value="ParB/Sulfiredoxin"/>
    <property type="match status" value="1"/>
</dbReference>
<protein>
    <submittedName>
        <fullName evidence="3">ParB N-terminal domain-containing protein</fullName>
    </submittedName>
</protein>
<feature type="domain" description="ParB-like N-terminal" evidence="2">
    <location>
        <begin position="40"/>
        <end position="126"/>
    </location>
</feature>
<sequence>MSKSNLKDTTGSVDDEEWVNVVSANAIDRERETAVGSDVGWISIAELVLRDSPRSSGEDTEHARALAEVEAEAGLPPIVVQRGTNRVVDGMHRVRAAQLRGERAIRARYFDGDDASAFVLAVRLNARHGLPLSLPDRKSAARRILREHPGWSNRAVASVVGLSPKTVGALRDQCGVPVAEVRTGRDGRARPLSTASGRERAREILLRDPTSSLRTVSAAAGVSPGTVRAVRIQLNEQATAVVPEQRAASSGQTPDPRRARGAVPRHSGLDRAGTMLRALRSDPSLRFNESGRLLLSVLAVAAMDTRTREGLVGDLPDHCVEFVAELAEASRQAWQELARRLAERRSSATDS</sequence>
<reference evidence="4" key="1">
    <citation type="journal article" date="2019" name="Int. J. Syst. Evol. Microbiol.">
        <title>The Global Catalogue of Microorganisms (GCM) 10K type strain sequencing project: providing services to taxonomists for standard genome sequencing and annotation.</title>
        <authorList>
            <consortium name="The Broad Institute Genomics Platform"/>
            <consortium name="The Broad Institute Genome Sequencing Center for Infectious Disease"/>
            <person name="Wu L."/>
            <person name="Ma J."/>
        </authorList>
    </citation>
    <scope>NUCLEOTIDE SEQUENCE [LARGE SCALE GENOMIC DNA]</scope>
    <source>
        <strain evidence="4">CCUG 49560</strain>
    </source>
</reference>
<gene>
    <name evidence="3" type="ORF">ACFO8L_38355</name>
</gene>